<organism evidence="2 3">
    <name type="scientific">Monilinia vaccinii-corymbosi</name>
    <dbReference type="NCBI Taxonomy" id="61207"/>
    <lineage>
        <taxon>Eukaryota</taxon>
        <taxon>Fungi</taxon>
        <taxon>Dikarya</taxon>
        <taxon>Ascomycota</taxon>
        <taxon>Pezizomycotina</taxon>
        <taxon>Leotiomycetes</taxon>
        <taxon>Helotiales</taxon>
        <taxon>Sclerotiniaceae</taxon>
        <taxon>Monilinia</taxon>
    </lineage>
</organism>
<dbReference type="EMBL" id="CP063409">
    <property type="protein sequence ID" value="QSZ34866.1"/>
    <property type="molecule type" value="Genomic_DNA"/>
</dbReference>
<sequence>MPFRRRRHDWSMFTPNWSFETATSTRGDVPDIDPSTAPLNSNQANAAQAPDTDNNNERIVEHPAIKFRGSTLVIELNFAAKLGQEPPDFITLEEVLPQYATATNFVLFSNRDASPAMRDRKKHAAARIEVFNKVIAQLNQFPRIRLFQANFYVDECDYVQMKSMAVLHGLRWKWTLTVVIAGVLITNVDERGAIWETVQDIWQTEFGGSLQ</sequence>
<accession>A0A8A3PIU4</accession>
<gene>
    <name evidence="2" type="ORF">DSL72_007725</name>
</gene>
<keyword evidence="3" id="KW-1185">Reference proteome</keyword>
<feature type="region of interest" description="Disordered" evidence="1">
    <location>
        <begin position="22"/>
        <end position="55"/>
    </location>
</feature>
<proteinExistence type="predicted"/>
<dbReference type="AlphaFoldDB" id="A0A8A3PIU4"/>
<reference evidence="2" key="1">
    <citation type="submission" date="2020-10" db="EMBL/GenBank/DDBJ databases">
        <title>Genome Sequence of Monilinia vaccinii-corymbosi Sheds Light on Mummy Berry Disease Infection of Blueberry and Mating Type.</title>
        <authorList>
            <person name="Yow A.G."/>
            <person name="Zhang Y."/>
            <person name="Bansal K."/>
            <person name="Eacker S.M."/>
            <person name="Sullivan S."/>
            <person name="Liachko I."/>
            <person name="Cubeta M.A."/>
            <person name="Rollins J.A."/>
            <person name="Ashrafi H."/>
        </authorList>
    </citation>
    <scope>NUCLEOTIDE SEQUENCE</scope>
    <source>
        <strain evidence="2">RL-1</strain>
    </source>
</reference>
<name>A0A8A3PIU4_9HELO</name>
<feature type="compositionally biased region" description="Polar residues" evidence="1">
    <location>
        <begin position="37"/>
        <end position="46"/>
    </location>
</feature>
<evidence type="ECO:0000313" key="3">
    <source>
        <dbReference type="Proteomes" id="UP000672032"/>
    </source>
</evidence>
<evidence type="ECO:0000256" key="1">
    <source>
        <dbReference type="SAM" id="MobiDB-lite"/>
    </source>
</evidence>
<dbReference type="OrthoDB" id="3535411at2759"/>
<evidence type="ECO:0000313" key="2">
    <source>
        <dbReference type="EMBL" id="QSZ34866.1"/>
    </source>
</evidence>
<protein>
    <submittedName>
        <fullName evidence="2">Uncharacterized protein</fullName>
    </submittedName>
</protein>
<dbReference type="Proteomes" id="UP000672032">
    <property type="component" value="Chromosome 5"/>
</dbReference>